<keyword evidence="3" id="KW-1185">Reference proteome</keyword>
<evidence type="ECO:0000313" key="2">
    <source>
        <dbReference type="EMBL" id="GIY89729.1"/>
    </source>
</evidence>
<gene>
    <name evidence="2" type="ORF">CDAR_546041</name>
</gene>
<keyword evidence="1" id="KW-1133">Transmembrane helix</keyword>
<keyword evidence="1" id="KW-0472">Membrane</keyword>
<dbReference type="EMBL" id="BPLQ01015685">
    <property type="protein sequence ID" value="GIY89729.1"/>
    <property type="molecule type" value="Genomic_DNA"/>
</dbReference>
<proteinExistence type="predicted"/>
<keyword evidence="1" id="KW-0812">Transmembrane</keyword>
<name>A0AAV4X7A3_9ARAC</name>
<dbReference type="Proteomes" id="UP001054837">
    <property type="component" value="Unassembled WGS sequence"/>
</dbReference>
<feature type="transmembrane region" description="Helical" evidence="1">
    <location>
        <begin position="92"/>
        <end position="118"/>
    </location>
</feature>
<sequence>METRTNSFNPCYTSADCFIIRGSSWALQIETRVTMPTREMATRQTHLTLVAPLQILHRERFPLGASNEGSGNYADTGCLETQFVLIFDQPGLLLILSLFMEGVALPNYAVIWGVILALNKEK</sequence>
<evidence type="ECO:0000313" key="3">
    <source>
        <dbReference type="Proteomes" id="UP001054837"/>
    </source>
</evidence>
<reference evidence="2 3" key="1">
    <citation type="submission" date="2021-06" db="EMBL/GenBank/DDBJ databases">
        <title>Caerostris darwini draft genome.</title>
        <authorList>
            <person name="Kono N."/>
            <person name="Arakawa K."/>
        </authorList>
    </citation>
    <scope>NUCLEOTIDE SEQUENCE [LARGE SCALE GENOMIC DNA]</scope>
</reference>
<dbReference type="AlphaFoldDB" id="A0AAV4X7A3"/>
<comment type="caution">
    <text evidence="2">The sequence shown here is derived from an EMBL/GenBank/DDBJ whole genome shotgun (WGS) entry which is preliminary data.</text>
</comment>
<protein>
    <submittedName>
        <fullName evidence="2">Uncharacterized protein</fullName>
    </submittedName>
</protein>
<accession>A0AAV4X7A3</accession>
<evidence type="ECO:0000256" key="1">
    <source>
        <dbReference type="SAM" id="Phobius"/>
    </source>
</evidence>
<organism evidence="2 3">
    <name type="scientific">Caerostris darwini</name>
    <dbReference type="NCBI Taxonomy" id="1538125"/>
    <lineage>
        <taxon>Eukaryota</taxon>
        <taxon>Metazoa</taxon>
        <taxon>Ecdysozoa</taxon>
        <taxon>Arthropoda</taxon>
        <taxon>Chelicerata</taxon>
        <taxon>Arachnida</taxon>
        <taxon>Araneae</taxon>
        <taxon>Araneomorphae</taxon>
        <taxon>Entelegynae</taxon>
        <taxon>Araneoidea</taxon>
        <taxon>Araneidae</taxon>
        <taxon>Caerostris</taxon>
    </lineage>
</organism>